<accession>A0A2T0GZ06</accession>
<dbReference type="Gene3D" id="1.20.1440.130">
    <property type="entry name" value="VKOR domain"/>
    <property type="match status" value="1"/>
</dbReference>
<dbReference type="InterPro" id="IPR041714">
    <property type="entry name" value="VKOR_Actinobacteria"/>
</dbReference>
<evidence type="ECO:0000256" key="3">
    <source>
        <dbReference type="ARBA" id="ARBA00022692"/>
    </source>
</evidence>
<dbReference type="PANTHER" id="PTHR34573">
    <property type="entry name" value="VKC DOMAIN-CONTAINING PROTEIN"/>
    <property type="match status" value="1"/>
</dbReference>
<evidence type="ECO:0000256" key="8">
    <source>
        <dbReference type="ARBA" id="ARBA00023157"/>
    </source>
</evidence>
<gene>
    <name evidence="13" type="ORF">CEP50_05245</name>
</gene>
<keyword evidence="14" id="KW-1185">Reference proteome</keyword>
<feature type="domain" description="Vitamin K epoxide reductase" evidence="12">
    <location>
        <begin position="27"/>
        <end position="168"/>
    </location>
</feature>
<feature type="region of interest" description="Disordered" evidence="10">
    <location>
        <begin position="1"/>
        <end position="23"/>
    </location>
</feature>
<dbReference type="STRING" id="1050202.GCA_000384035_02067"/>
<evidence type="ECO:0000256" key="9">
    <source>
        <dbReference type="ARBA" id="ARBA00023284"/>
    </source>
</evidence>
<evidence type="ECO:0000313" key="14">
    <source>
        <dbReference type="Proteomes" id="UP000239352"/>
    </source>
</evidence>
<dbReference type="GO" id="GO:0048038">
    <property type="term" value="F:quinone binding"/>
    <property type="evidence" value="ECO:0007669"/>
    <property type="project" value="UniProtKB-KW"/>
</dbReference>
<dbReference type="AlphaFoldDB" id="A0A2T0GZ06"/>
<feature type="transmembrane region" description="Helical" evidence="11">
    <location>
        <begin position="143"/>
        <end position="163"/>
    </location>
</feature>
<dbReference type="Pfam" id="PF07884">
    <property type="entry name" value="VKOR"/>
    <property type="match status" value="1"/>
</dbReference>
<keyword evidence="3 11" id="KW-0812">Transmembrane</keyword>
<comment type="subcellular location">
    <subcellularLocation>
        <location evidence="1">Membrane</location>
        <topology evidence="1">Multi-pass membrane protein</topology>
    </subcellularLocation>
</comment>
<keyword evidence="9" id="KW-0676">Redox-active center</keyword>
<name>A0A2T0GZ06_ACTMO</name>
<dbReference type="EMBL" id="PVSR01000004">
    <property type="protein sequence ID" value="PRW64339.1"/>
    <property type="molecule type" value="Genomic_DNA"/>
</dbReference>
<proteinExistence type="inferred from homology"/>
<dbReference type="GO" id="GO:0016020">
    <property type="term" value="C:membrane"/>
    <property type="evidence" value="ECO:0007669"/>
    <property type="project" value="UniProtKB-SubCell"/>
</dbReference>
<keyword evidence="6" id="KW-0560">Oxidoreductase</keyword>
<feature type="compositionally biased region" description="Basic and acidic residues" evidence="10">
    <location>
        <begin position="8"/>
        <end position="22"/>
    </location>
</feature>
<evidence type="ECO:0000256" key="11">
    <source>
        <dbReference type="SAM" id="Phobius"/>
    </source>
</evidence>
<evidence type="ECO:0000256" key="7">
    <source>
        <dbReference type="ARBA" id="ARBA00023136"/>
    </source>
</evidence>
<dbReference type="SMART" id="SM00756">
    <property type="entry name" value="VKc"/>
    <property type="match status" value="1"/>
</dbReference>
<sequence length="217" mass="24122">MTATTHTTRNEDPESVPPERTEPPLFGRGLGWLYLIGGGIGFLAAFALSVEEYLSLLNPDYVTTCSINPVVSCGSVMESDQATAFGFPNPLIGVAAFAIVTTTGVAMLSGFRPPRWYWIGMQLGTIFGVGFVHWLIWQSLYDIHALCPYCMVVWVVTIAIFWYTTLHNLERKHVPVGPVRPLVLGAARVHTVLLLVWYLVIVGMILEAFWTYWSSLL</sequence>
<dbReference type="Proteomes" id="UP000239352">
    <property type="component" value="Unassembled WGS sequence"/>
</dbReference>
<dbReference type="PANTHER" id="PTHR34573:SF1">
    <property type="entry name" value="VITAMIN K EPOXIDE REDUCTASE DOMAIN-CONTAINING PROTEIN"/>
    <property type="match status" value="1"/>
</dbReference>
<protein>
    <submittedName>
        <fullName evidence="13">Vitamin K epoxide reductase</fullName>
    </submittedName>
</protein>
<keyword evidence="8" id="KW-1015">Disulfide bond</keyword>
<dbReference type="InParanoid" id="A0A2T0GZ06"/>
<dbReference type="RefSeq" id="WP_106112789.1">
    <property type="nucleotide sequence ID" value="NZ_PVSR01000004.1"/>
</dbReference>
<keyword evidence="7 11" id="KW-0472">Membrane</keyword>
<evidence type="ECO:0000256" key="2">
    <source>
        <dbReference type="ARBA" id="ARBA00006214"/>
    </source>
</evidence>
<evidence type="ECO:0000256" key="4">
    <source>
        <dbReference type="ARBA" id="ARBA00022719"/>
    </source>
</evidence>
<evidence type="ECO:0000256" key="1">
    <source>
        <dbReference type="ARBA" id="ARBA00004141"/>
    </source>
</evidence>
<comment type="similarity">
    <text evidence="2">Belongs to the VKOR family.</text>
</comment>
<evidence type="ECO:0000256" key="5">
    <source>
        <dbReference type="ARBA" id="ARBA00022989"/>
    </source>
</evidence>
<feature type="transmembrane region" description="Helical" evidence="11">
    <location>
        <begin position="91"/>
        <end position="109"/>
    </location>
</feature>
<dbReference type="InterPro" id="IPR012932">
    <property type="entry name" value="VKOR"/>
</dbReference>
<feature type="transmembrane region" description="Helical" evidence="11">
    <location>
        <begin position="116"/>
        <end position="137"/>
    </location>
</feature>
<evidence type="ECO:0000256" key="10">
    <source>
        <dbReference type="SAM" id="MobiDB-lite"/>
    </source>
</evidence>
<dbReference type="CDD" id="cd12922">
    <property type="entry name" value="VKOR_5"/>
    <property type="match status" value="1"/>
</dbReference>
<feature type="transmembrane region" description="Helical" evidence="11">
    <location>
        <begin position="192"/>
        <end position="213"/>
    </location>
</feature>
<reference evidence="13 14" key="1">
    <citation type="submission" date="2018-03" db="EMBL/GenBank/DDBJ databases">
        <title>Actinopolyspora mortivallis from Sahara, screening for active biomolecules.</title>
        <authorList>
            <person name="Selama O."/>
            <person name="Wellington E.M.H."/>
            <person name="Hacene H."/>
        </authorList>
    </citation>
    <scope>NUCLEOTIDE SEQUENCE [LARGE SCALE GENOMIC DNA]</scope>
    <source>
        <strain evidence="13 14">M5A</strain>
    </source>
</reference>
<keyword evidence="5 11" id="KW-1133">Transmembrane helix</keyword>
<dbReference type="GO" id="GO:0016491">
    <property type="term" value="F:oxidoreductase activity"/>
    <property type="evidence" value="ECO:0007669"/>
    <property type="project" value="UniProtKB-KW"/>
</dbReference>
<evidence type="ECO:0000313" key="13">
    <source>
        <dbReference type="EMBL" id="PRW64339.1"/>
    </source>
</evidence>
<keyword evidence="4" id="KW-0874">Quinone</keyword>
<evidence type="ECO:0000256" key="6">
    <source>
        <dbReference type="ARBA" id="ARBA00023002"/>
    </source>
</evidence>
<organism evidence="13 14">
    <name type="scientific">Actinopolyspora mortivallis</name>
    <dbReference type="NCBI Taxonomy" id="33906"/>
    <lineage>
        <taxon>Bacteria</taxon>
        <taxon>Bacillati</taxon>
        <taxon>Actinomycetota</taxon>
        <taxon>Actinomycetes</taxon>
        <taxon>Actinopolysporales</taxon>
        <taxon>Actinopolysporaceae</taxon>
        <taxon>Actinopolyspora</taxon>
    </lineage>
</organism>
<comment type="caution">
    <text evidence="13">The sequence shown here is derived from an EMBL/GenBank/DDBJ whole genome shotgun (WGS) entry which is preliminary data.</text>
</comment>
<feature type="transmembrane region" description="Helical" evidence="11">
    <location>
        <begin position="30"/>
        <end position="50"/>
    </location>
</feature>
<dbReference type="InterPro" id="IPR038354">
    <property type="entry name" value="VKOR_sf"/>
</dbReference>
<evidence type="ECO:0000259" key="12">
    <source>
        <dbReference type="SMART" id="SM00756"/>
    </source>
</evidence>